<evidence type="ECO:0000313" key="5">
    <source>
        <dbReference type="Proteomes" id="UP001557470"/>
    </source>
</evidence>
<reference evidence="4 5" key="1">
    <citation type="submission" date="2024-06" db="EMBL/GenBank/DDBJ databases">
        <authorList>
            <person name="Pan Q."/>
            <person name="Wen M."/>
            <person name="Jouanno E."/>
            <person name="Zahm M."/>
            <person name="Klopp C."/>
            <person name="Cabau C."/>
            <person name="Louis A."/>
            <person name="Berthelot C."/>
            <person name="Parey E."/>
            <person name="Roest Crollius H."/>
            <person name="Montfort J."/>
            <person name="Robinson-Rechavi M."/>
            <person name="Bouchez O."/>
            <person name="Lampietro C."/>
            <person name="Lopez Roques C."/>
            <person name="Donnadieu C."/>
            <person name="Postlethwait J."/>
            <person name="Bobe J."/>
            <person name="Verreycken H."/>
            <person name="Guiguen Y."/>
        </authorList>
    </citation>
    <scope>NUCLEOTIDE SEQUENCE [LARGE SCALE GENOMIC DNA]</scope>
    <source>
        <strain evidence="4">Up_M1</strain>
        <tissue evidence="4">Testis</tissue>
    </source>
</reference>
<dbReference type="Proteomes" id="UP001557470">
    <property type="component" value="Unassembled WGS sequence"/>
</dbReference>
<keyword evidence="1" id="KW-0479">Metal-binding</keyword>
<organism evidence="4 5">
    <name type="scientific">Umbra pygmaea</name>
    <name type="common">Eastern mudminnow</name>
    <dbReference type="NCBI Taxonomy" id="75934"/>
    <lineage>
        <taxon>Eukaryota</taxon>
        <taxon>Metazoa</taxon>
        <taxon>Chordata</taxon>
        <taxon>Craniata</taxon>
        <taxon>Vertebrata</taxon>
        <taxon>Euteleostomi</taxon>
        <taxon>Actinopterygii</taxon>
        <taxon>Neopterygii</taxon>
        <taxon>Teleostei</taxon>
        <taxon>Protacanthopterygii</taxon>
        <taxon>Esociformes</taxon>
        <taxon>Umbridae</taxon>
        <taxon>Umbra</taxon>
    </lineage>
</organism>
<evidence type="ECO:0000313" key="4">
    <source>
        <dbReference type="EMBL" id="KAL0962548.1"/>
    </source>
</evidence>
<keyword evidence="2" id="KW-0106">Calcium</keyword>
<dbReference type="AlphaFoldDB" id="A0ABD0WIX5"/>
<dbReference type="InterPro" id="IPR002048">
    <property type="entry name" value="EF_hand_dom"/>
</dbReference>
<gene>
    <name evidence="4" type="ORF">UPYG_G00341560</name>
</gene>
<dbReference type="Pfam" id="PF01023">
    <property type="entry name" value="S_100"/>
    <property type="match status" value="1"/>
</dbReference>
<dbReference type="PROSITE" id="PS50222">
    <property type="entry name" value="EF_HAND_2"/>
    <property type="match status" value="1"/>
</dbReference>
<dbReference type="CDD" id="cd00213">
    <property type="entry name" value="S-100"/>
    <property type="match status" value="1"/>
</dbReference>
<dbReference type="InterPro" id="IPR011992">
    <property type="entry name" value="EF-hand-dom_pair"/>
</dbReference>
<dbReference type="PROSITE" id="PS00018">
    <property type="entry name" value="EF_HAND_1"/>
    <property type="match status" value="1"/>
</dbReference>
<dbReference type="InterPro" id="IPR034325">
    <property type="entry name" value="S-100_dom"/>
</dbReference>
<dbReference type="SUPFAM" id="SSF47473">
    <property type="entry name" value="EF-hand"/>
    <property type="match status" value="1"/>
</dbReference>
<dbReference type="PANTHER" id="PTHR11639:SF130">
    <property type="entry name" value="PROTEIN S100-A11"/>
    <property type="match status" value="1"/>
</dbReference>
<evidence type="ECO:0000259" key="3">
    <source>
        <dbReference type="PROSITE" id="PS50222"/>
    </source>
</evidence>
<keyword evidence="5" id="KW-1185">Reference proteome</keyword>
<proteinExistence type="predicted"/>
<accession>A0ABD0WIX5</accession>
<dbReference type="InterPro" id="IPR018247">
    <property type="entry name" value="EF_Hand_1_Ca_BS"/>
</dbReference>
<sequence>MREKQASYGFFSADVCVIKGGMERIKETRMTGDIPHLLQPHQTSTEIYQFKNFAGNDGSSNTLSKAEFSSLVASQLPTFVKNANDPSVIEQLMKSLDENNDGELTFLEFWKLIGNLANKQGGF</sequence>
<protein>
    <recommendedName>
        <fullName evidence="3">EF-hand domain-containing protein</fullName>
    </recommendedName>
</protein>
<dbReference type="PANTHER" id="PTHR11639">
    <property type="entry name" value="S100 CALCIUM-BINDING PROTEIN"/>
    <property type="match status" value="1"/>
</dbReference>
<evidence type="ECO:0000256" key="1">
    <source>
        <dbReference type="ARBA" id="ARBA00022723"/>
    </source>
</evidence>
<dbReference type="Gene3D" id="1.10.238.10">
    <property type="entry name" value="EF-hand"/>
    <property type="match status" value="1"/>
</dbReference>
<comment type="caution">
    <text evidence="4">The sequence shown here is derived from an EMBL/GenBank/DDBJ whole genome shotgun (WGS) entry which is preliminary data.</text>
</comment>
<dbReference type="GO" id="GO:0046872">
    <property type="term" value="F:metal ion binding"/>
    <property type="evidence" value="ECO:0007669"/>
    <property type="project" value="UniProtKB-KW"/>
</dbReference>
<evidence type="ECO:0000256" key="2">
    <source>
        <dbReference type="ARBA" id="ARBA00022837"/>
    </source>
</evidence>
<dbReference type="InterPro" id="IPR013787">
    <property type="entry name" value="S100_Ca-bd_sub"/>
</dbReference>
<dbReference type="EMBL" id="JAGEUA010000011">
    <property type="protein sequence ID" value="KAL0962548.1"/>
    <property type="molecule type" value="Genomic_DNA"/>
</dbReference>
<feature type="domain" description="EF-hand" evidence="3">
    <location>
        <begin position="84"/>
        <end position="119"/>
    </location>
</feature>
<name>A0ABD0WIX5_UMBPY</name>